<gene>
    <name evidence="5" type="ORF">DDR33_03415</name>
</gene>
<protein>
    <recommendedName>
        <fullName evidence="4">phosphoglycolate phosphatase</fullName>
        <ecNumber evidence="4">3.1.3.18</ecNumber>
    </recommendedName>
</protein>
<dbReference type="RefSeq" id="WP_109414356.1">
    <property type="nucleotide sequence ID" value="NZ_QEAS01000002.1"/>
</dbReference>
<organism evidence="5 6">
    <name type="scientific">Pararcticibacter amylolyticus</name>
    <dbReference type="NCBI Taxonomy" id="2173175"/>
    <lineage>
        <taxon>Bacteria</taxon>
        <taxon>Pseudomonadati</taxon>
        <taxon>Bacteroidota</taxon>
        <taxon>Sphingobacteriia</taxon>
        <taxon>Sphingobacteriales</taxon>
        <taxon>Sphingobacteriaceae</taxon>
        <taxon>Pararcticibacter</taxon>
    </lineage>
</organism>
<name>A0A2U2PLM7_9SPHI</name>
<comment type="catalytic activity">
    <reaction evidence="1">
        <text>2-phosphoglycolate + H2O = glycolate + phosphate</text>
        <dbReference type="Rhea" id="RHEA:14369"/>
        <dbReference type="ChEBI" id="CHEBI:15377"/>
        <dbReference type="ChEBI" id="CHEBI:29805"/>
        <dbReference type="ChEBI" id="CHEBI:43474"/>
        <dbReference type="ChEBI" id="CHEBI:58033"/>
        <dbReference type="EC" id="3.1.3.18"/>
    </reaction>
</comment>
<dbReference type="InterPro" id="IPR036412">
    <property type="entry name" value="HAD-like_sf"/>
</dbReference>
<dbReference type="InterPro" id="IPR050155">
    <property type="entry name" value="HAD-like_hydrolase_sf"/>
</dbReference>
<dbReference type="SFLD" id="SFLDS00003">
    <property type="entry name" value="Haloacid_Dehalogenase"/>
    <property type="match status" value="1"/>
</dbReference>
<evidence type="ECO:0000256" key="1">
    <source>
        <dbReference type="ARBA" id="ARBA00000830"/>
    </source>
</evidence>
<keyword evidence="6" id="KW-1185">Reference proteome</keyword>
<dbReference type="InterPro" id="IPR023214">
    <property type="entry name" value="HAD_sf"/>
</dbReference>
<dbReference type="InterPro" id="IPR023198">
    <property type="entry name" value="PGP-like_dom2"/>
</dbReference>
<dbReference type="Proteomes" id="UP000245647">
    <property type="component" value="Unassembled WGS sequence"/>
</dbReference>
<dbReference type="GO" id="GO:0006281">
    <property type="term" value="P:DNA repair"/>
    <property type="evidence" value="ECO:0007669"/>
    <property type="project" value="TreeGrafter"/>
</dbReference>
<dbReference type="SUPFAM" id="SSF56784">
    <property type="entry name" value="HAD-like"/>
    <property type="match status" value="1"/>
</dbReference>
<dbReference type="PANTHER" id="PTHR43434">
    <property type="entry name" value="PHOSPHOGLYCOLATE PHOSPHATASE"/>
    <property type="match status" value="1"/>
</dbReference>
<proteinExistence type="inferred from homology"/>
<evidence type="ECO:0000313" key="5">
    <source>
        <dbReference type="EMBL" id="PWG82079.1"/>
    </source>
</evidence>
<dbReference type="OrthoDB" id="9792518at2"/>
<dbReference type="GO" id="GO:0008967">
    <property type="term" value="F:phosphoglycolate phosphatase activity"/>
    <property type="evidence" value="ECO:0007669"/>
    <property type="project" value="UniProtKB-EC"/>
</dbReference>
<sequence>MEKPDSIIFDMDGTLWDPMDLYVAAWNNGLKAAGVDKSMTKEDLQPLMGMEGKKVLEITLGEFSEDKQAAVYEKINEQRKLLIEQGGGTPFEGMKEGIQQMAEKYKLFIVSNCPEGLLDLFTKRTEISGYITDVMEYGMNNMPKHHNIRILMERHGLKNPVYVGDTDGDRLQSEKAGIPFVFISCGFGSTDKFHLKFDDFKSLTSHFTGL</sequence>
<comment type="caution">
    <text evidence="5">The sequence shown here is derived from an EMBL/GenBank/DDBJ whole genome shotgun (WGS) entry which is preliminary data.</text>
</comment>
<dbReference type="Pfam" id="PF13419">
    <property type="entry name" value="HAD_2"/>
    <property type="match status" value="1"/>
</dbReference>
<dbReference type="AlphaFoldDB" id="A0A2U2PLM7"/>
<evidence type="ECO:0000256" key="3">
    <source>
        <dbReference type="ARBA" id="ARBA00006171"/>
    </source>
</evidence>
<evidence type="ECO:0000256" key="2">
    <source>
        <dbReference type="ARBA" id="ARBA00004818"/>
    </source>
</evidence>
<comment type="similarity">
    <text evidence="3">Belongs to the HAD-like hydrolase superfamily. CbbY/CbbZ/Gph/YieH family.</text>
</comment>
<dbReference type="EMBL" id="QEAS01000002">
    <property type="protein sequence ID" value="PWG82079.1"/>
    <property type="molecule type" value="Genomic_DNA"/>
</dbReference>
<comment type="pathway">
    <text evidence="2">Organic acid metabolism; glycolate biosynthesis; glycolate from 2-phosphoglycolate: step 1/1.</text>
</comment>
<dbReference type="PANTHER" id="PTHR43434:SF1">
    <property type="entry name" value="PHOSPHOGLYCOLATE PHOSPHATASE"/>
    <property type="match status" value="1"/>
</dbReference>
<reference evidence="5 6" key="1">
    <citation type="submission" date="2018-04" db="EMBL/GenBank/DDBJ databases">
        <title>Pedobacter chongqingensis sp. nov., isolated from a rottenly hemp rope.</title>
        <authorList>
            <person name="Cai Y."/>
        </authorList>
    </citation>
    <scope>NUCLEOTIDE SEQUENCE [LARGE SCALE GENOMIC DNA]</scope>
    <source>
        <strain evidence="5 6">FJ4-8</strain>
    </source>
</reference>
<dbReference type="InterPro" id="IPR041492">
    <property type="entry name" value="HAD_2"/>
</dbReference>
<dbReference type="Gene3D" id="1.10.150.240">
    <property type="entry name" value="Putative phosphatase, domain 2"/>
    <property type="match status" value="1"/>
</dbReference>
<dbReference type="EC" id="3.1.3.18" evidence="4"/>
<dbReference type="Gene3D" id="3.40.50.1000">
    <property type="entry name" value="HAD superfamily/HAD-like"/>
    <property type="match status" value="1"/>
</dbReference>
<accession>A0A2U2PLM7</accession>
<evidence type="ECO:0000256" key="4">
    <source>
        <dbReference type="ARBA" id="ARBA00013078"/>
    </source>
</evidence>
<evidence type="ECO:0000313" key="6">
    <source>
        <dbReference type="Proteomes" id="UP000245647"/>
    </source>
</evidence>
<dbReference type="SFLD" id="SFLDG01129">
    <property type="entry name" value="C1.5:_HAD__Beta-PGM__Phosphata"/>
    <property type="match status" value="1"/>
</dbReference>